<dbReference type="InterPro" id="IPR008271">
    <property type="entry name" value="Ser/Thr_kinase_AS"/>
</dbReference>
<dbReference type="SUPFAM" id="SSF56112">
    <property type="entry name" value="Protein kinase-like (PK-like)"/>
    <property type="match status" value="1"/>
</dbReference>
<feature type="compositionally biased region" description="Basic and acidic residues" evidence="1">
    <location>
        <begin position="535"/>
        <end position="546"/>
    </location>
</feature>
<feature type="compositionally biased region" description="Acidic residues" evidence="1">
    <location>
        <begin position="485"/>
        <end position="504"/>
    </location>
</feature>
<reference evidence="2" key="1">
    <citation type="submission" date="2020-11" db="EMBL/GenBank/DDBJ databases">
        <authorList>
            <person name="Tran Van P."/>
        </authorList>
    </citation>
    <scope>NUCLEOTIDE SEQUENCE</scope>
</reference>
<dbReference type="PANTHER" id="PTHR44329">
    <property type="entry name" value="SERINE/THREONINE-PROTEIN KINASE TNNI3K-RELATED"/>
    <property type="match status" value="1"/>
</dbReference>
<dbReference type="OrthoDB" id="6373300at2759"/>
<feature type="region of interest" description="Disordered" evidence="1">
    <location>
        <begin position="535"/>
        <end position="577"/>
    </location>
</feature>
<feature type="region of interest" description="Disordered" evidence="1">
    <location>
        <begin position="326"/>
        <end position="354"/>
    </location>
</feature>
<feature type="region of interest" description="Disordered" evidence="1">
    <location>
        <begin position="403"/>
        <end position="504"/>
    </location>
</feature>
<accession>A0A7R8ZSM1</accession>
<dbReference type="Gene3D" id="3.30.200.20">
    <property type="entry name" value="Phosphorylase Kinase, domain 1"/>
    <property type="match status" value="1"/>
</dbReference>
<feature type="compositionally biased region" description="Polar residues" evidence="1">
    <location>
        <begin position="326"/>
        <end position="337"/>
    </location>
</feature>
<dbReference type="GO" id="GO:0005524">
    <property type="term" value="F:ATP binding"/>
    <property type="evidence" value="ECO:0007669"/>
    <property type="project" value="UniProtKB-UniRule"/>
</dbReference>
<protein>
    <submittedName>
        <fullName evidence="2">Uncharacterized protein</fullName>
    </submittedName>
</protein>
<dbReference type="InterPro" id="IPR017441">
    <property type="entry name" value="Protein_kinase_ATP_BS"/>
</dbReference>
<dbReference type="InterPro" id="IPR011009">
    <property type="entry name" value="Kinase-like_dom_sf"/>
</dbReference>
<dbReference type="PROSITE" id="PS00108">
    <property type="entry name" value="PROTEIN_KINASE_ST"/>
    <property type="match status" value="1"/>
</dbReference>
<proteinExistence type="predicted"/>
<dbReference type="Gene3D" id="1.10.510.10">
    <property type="entry name" value="Transferase(Phosphotransferase) domain 1"/>
    <property type="match status" value="1"/>
</dbReference>
<dbReference type="EMBL" id="OB662522">
    <property type="protein sequence ID" value="CAD7230185.1"/>
    <property type="molecule type" value="Genomic_DNA"/>
</dbReference>
<sequence>MVICSNGHNLCFSCSVLVNECPTCREQRLPKPIHNLGLEKIIKENMFALASVPEIDSTEITDLGRRLGRGSSAEVKAGLWHGGEVAIKVFQIDENDSYLKALKIESSVATRLQHPNVVRIYGITRMQSDTPAIVMERADKGSLRGFIAKLSYPQKVSIARGILEGIAYLHSRKVAHRDLKPENILLFGDKLVPKISDFGTSRIVQASVVNTMMTGTPKYCAPELLDKGLRYGTPVDVYSLSLILFELFTGEDPFKGCTSVMQVLAAIMRDQRPQIPSDFPEALKPLLEKGWSKDPLQRPPLTRFRDALQKVSDDLEKELAKKTANQLKSLTLETPSPESRPGIPEANDPRPAHRMSFAGASATSADEGLEGNICQFCGAQFKNSREFWIHKIGCQQRRQEELNRQQEERKRQVKLPTPVPRWSPMEYGSSTEFESPDHPASPARLVSHPSPPPISRQESTPLNPIPFRRSSPASTVEPDTRIAPEDDLPDSSEEDLPDSSENDLEETIRYQLRVHERRCFKEQKEELRRRQEELNRQQEERKREVKLPTPVPRWSPMEYGSSTEFESPDRPASPARLVSHPSPLPISRQESTPLNPIAFRRSSPASTVEPSTSFAGAAAASSSEKLEGIPCEFCGAQFNDLDAFVIHERRCFTEQTEQMRPLPPRPQYRDPSPPLIYMDRVPSLPPISRQEYLPGKDPDDIILDLTGALNKCNPRLPVVIEGDFNLYHDDQSSKDLQKSPIHYDLSLLSNPSIPTIFEGTSRGTPQGDPLSLLLFSLFIADLPDCLPNIESLISLLLFADDVALQPPEGNRCSCQVYSSDSLLSINVSETECMVFHRGRLPHCSFNFNGSRLLLPIVTTWLPFFFASKSHRLSKLNWNETIEIEECFGSRATVFIAKLSQEEES</sequence>
<evidence type="ECO:0000256" key="1">
    <source>
        <dbReference type="SAM" id="MobiDB-lite"/>
    </source>
</evidence>
<dbReference type="PROSITE" id="PS00107">
    <property type="entry name" value="PROTEIN_KINASE_ATP"/>
    <property type="match status" value="1"/>
</dbReference>
<dbReference type="PROSITE" id="PS50011">
    <property type="entry name" value="PROTEIN_KINASE_DOM"/>
    <property type="match status" value="1"/>
</dbReference>
<gene>
    <name evidence="2" type="ORF">CTOB1V02_LOCUS8047</name>
</gene>
<organism evidence="2">
    <name type="scientific">Cyprideis torosa</name>
    <dbReference type="NCBI Taxonomy" id="163714"/>
    <lineage>
        <taxon>Eukaryota</taxon>
        <taxon>Metazoa</taxon>
        <taxon>Ecdysozoa</taxon>
        <taxon>Arthropoda</taxon>
        <taxon>Crustacea</taxon>
        <taxon>Oligostraca</taxon>
        <taxon>Ostracoda</taxon>
        <taxon>Podocopa</taxon>
        <taxon>Podocopida</taxon>
        <taxon>Cytherocopina</taxon>
        <taxon>Cytheroidea</taxon>
        <taxon>Cytherideidae</taxon>
        <taxon>Cyprideis</taxon>
    </lineage>
</organism>
<dbReference type="GO" id="GO:0004674">
    <property type="term" value="F:protein serine/threonine kinase activity"/>
    <property type="evidence" value="ECO:0007669"/>
    <property type="project" value="TreeGrafter"/>
</dbReference>
<dbReference type="InterPro" id="IPR051681">
    <property type="entry name" value="Ser/Thr_Kinases-Pseudokinases"/>
</dbReference>
<dbReference type="SMART" id="SM00220">
    <property type="entry name" value="S_TKc"/>
    <property type="match status" value="1"/>
</dbReference>
<dbReference type="AlphaFoldDB" id="A0A7R8ZSM1"/>
<dbReference type="InterPro" id="IPR000719">
    <property type="entry name" value="Prot_kinase_dom"/>
</dbReference>
<evidence type="ECO:0000313" key="2">
    <source>
        <dbReference type="EMBL" id="CAD7230185.1"/>
    </source>
</evidence>
<name>A0A7R8ZSM1_9CRUS</name>
<dbReference type="Pfam" id="PF00069">
    <property type="entry name" value="Pkinase"/>
    <property type="match status" value="1"/>
</dbReference>